<name>A0ACD3RMC7_LARCR</name>
<organism evidence="1 2">
    <name type="scientific">Larimichthys crocea</name>
    <name type="common">Large yellow croaker</name>
    <name type="synonym">Pseudosciaena crocea</name>
    <dbReference type="NCBI Taxonomy" id="215358"/>
    <lineage>
        <taxon>Eukaryota</taxon>
        <taxon>Metazoa</taxon>
        <taxon>Chordata</taxon>
        <taxon>Craniata</taxon>
        <taxon>Vertebrata</taxon>
        <taxon>Euteleostomi</taxon>
        <taxon>Actinopterygii</taxon>
        <taxon>Neopterygii</taxon>
        <taxon>Teleostei</taxon>
        <taxon>Neoteleostei</taxon>
        <taxon>Acanthomorphata</taxon>
        <taxon>Eupercaria</taxon>
        <taxon>Sciaenidae</taxon>
        <taxon>Larimichthys</taxon>
    </lineage>
</organism>
<sequence>MIDGGQSQRWLEDEVSSKKPRTEDKPLLPIAMDGGVDRREWTLQHRKAADITLTPPQADLGY</sequence>
<keyword evidence="2" id="KW-1185">Reference proteome</keyword>
<comment type="caution">
    <text evidence="1">The sequence shown here is derived from an EMBL/GenBank/DDBJ whole genome shotgun (WGS) entry which is preliminary data.</text>
</comment>
<dbReference type="EMBL" id="CM011677">
    <property type="protein sequence ID" value="TMS20507.1"/>
    <property type="molecule type" value="Genomic_DNA"/>
</dbReference>
<protein>
    <submittedName>
        <fullName evidence="1">Uncharacterized protein</fullName>
    </submittedName>
</protein>
<proteinExistence type="predicted"/>
<dbReference type="Proteomes" id="UP000793456">
    <property type="component" value="Chromosome IV"/>
</dbReference>
<gene>
    <name evidence="1" type="ORF">E3U43_007000</name>
</gene>
<reference evidence="1" key="1">
    <citation type="submission" date="2018-11" db="EMBL/GenBank/DDBJ databases">
        <title>The sequence and de novo assembly of Larimichthys crocea genome using PacBio and Hi-C technologies.</title>
        <authorList>
            <person name="Xu P."/>
            <person name="Chen B."/>
            <person name="Zhou Z."/>
            <person name="Ke Q."/>
            <person name="Wu Y."/>
            <person name="Bai H."/>
            <person name="Pu F."/>
        </authorList>
    </citation>
    <scope>NUCLEOTIDE SEQUENCE</scope>
    <source>
        <tissue evidence="1">Muscle</tissue>
    </source>
</reference>
<evidence type="ECO:0000313" key="1">
    <source>
        <dbReference type="EMBL" id="TMS20507.1"/>
    </source>
</evidence>
<evidence type="ECO:0000313" key="2">
    <source>
        <dbReference type="Proteomes" id="UP000793456"/>
    </source>
</evidence>
<accession>A0ACD3RMC7</accession>